<organism evidence="2 3">
    <name type="scientific">Rhynchophorus ferrugineus</name>
    <name type="common">Red palm weevil</name>
    <name type="synonym">Curculio ferrugineus</name>
    <dbReference type="NCBI Taxonomy" id="354439"/>
    <lineage>
        <taxon>Eukaryota</taxon>
        <taxon>Metazoa</taxon>
        <taxon>Ecdysozoa</taxon>
        <taxon>Arthropoda</taxon>
        <taxon>Hexapoda</taxon>
        <taxon>Insecta</taxon>
        <taxon>Pterygota</taxon>
        <taxon>Neoptera</taxon>
        <taxon>Endopterygota</taxon>
        <taxon>Coleoptera</taxon>
        <taxon>Polyphaga</taxon>
        <taxon>Cucujiformia</taxon>
        <taxon>Curculionidae</taxon>
        <taxon>Dryophthorinae</taxon>
        <taxon>Rhynchophorus</taxon>
    </lineage>
</organism>
<evidence type="ECO:0000313" key="2">
    <source>
        <dbReference type="EMBL" id="KAF7265392.1"/>
    </source>
</evidence>
<dbReference type="Proteomes" id="UP000625711">
    <property type="component" value="Unassembled WGS sequence"/>
</dbReference>
<name>A0A834I1S5_RHYFE</name>
<sequence>MKQRALLCHLSFFSPLHFATYGDLLIIIWRLKYNYLVIFLLVTQVALIVFKSRCYWTQTISNEEGVHYFSLNPFNRLFTLFVLK</sequence>
<keyword evidence="1" id="KW-1133">Transmembrane helix</keyword>
<comment type="caution">
    <text evidence="2">The sequence shown here is derived from an EMBL/GenBank/DDBJ whole genome shotgun (WGS) entry which is preliminary data.</text>
</comment>
<keyword evidence="1" id="KW-0812">Transmembrane</keyword>
<feature type="transmembrane region" description="Helical" evidence="1">
    <location>
        <begin position="34"/>
        <end position="50"/>
    </location>
</feature>
<reference evidence="2" key="1">
    <citation type="submission" date="2020-08" db="EMBL/GenBank/DDBJ databases">
        <title>Genome sequencing and assembly of the red palm weevil Rhynchophorus ferrugineus.</title>
        <authorList>
            <person name="Dias G.B."/>
            <person name="Bergman C.M."/>
            <person name="Manee M."/>
        </authorList>
    </citation>
    <scope>NUCLEOTIDE SEQUENCE</scope>
    <source>
        <strain evidence="2">AA-2017</strain>
        <tissue evidence="2">Whole larva</tissue>
    </source>
</reference>
<protein>
    <submittedName>
        <fullName evidence="2">Uncharacterized protein</fullName>
    </submittedName>
</protein>
<proteinExistence type="predicted"/>
<keyword evidence="3" id="KW-1185">Reference proteome</keyword>
<gene>
    <name evidence="2" type="ORF">GWI33_021187</name>
</gene>
<evidence type="ECO:0000256" key="1">
    <source>
        <dbReference type="SAM" id="Phobius"/>
    </source>
</evidence>
<dbReference type="EMBL" id="JAACXV010014625">
    <property type="protein sequence ID" value="KAF7265392.1"/>
    <property type="molecule type" value="Genomic_DNA"/>
</dbReference>
<keyword evidence="1" id="KW-0472">Membrane</keyword>
<evidence type="ECO:0000313" key="3">
    <source>
        <dbReference type="Proteomes" id="UP000625711"/>
    </source>
</evidence>
<dbReference type="AlphaFoldDB" id="A0A834I1S5"/>
<accession>A0A834I1S5</accession>